<evidence type="ECO:0000256" key="1">
    <source>
        <dbReference type="ARBA" id="ARBA00022679"/>
    </source>
</evidence>
<evidence type="ECO:0000313" key="11">
    <source>
        <dbReference type="Proteomes" id="UP000478052"/>
    </source>
</evidence>
<evidence type="ECO:0000256" key="6">
    <source>
        <dbReference type="ARBA" id="ARBA00022842"/>
    </source>
</evidence>
<keyword evidence="2" id="KW-0479">Metal-binding</keyword>
<proteinExistence type="inferred from homology"/>
<accession>A0A6G0Z2V7</accession>
<dbReference type="InterPro" id="IPR011611">
    <property type="entry name" value="PfkB_dom"/>
</dbReference>
<comment type="caution">
    <text evidence="10">The sequence shown here is derived from an EMBL/GenBank/DDBJ whole genome shotgun (WGS) entry which is preliminary data.</text>
</comment>
<dbReference type="GO" id="GO:0004747">
    <property type="term" value="F:ribokinase activity"/>
    <property type="evidence" value="ECO:0007669"/>
    <property type="project" value="InterPro"/>
</dbReference>
<feature type="domain" description="Carbohydrate kinase PfkB" evidence="9">
    <location>
        <begin position="32"/>
        <end position="311"/>
    </location>
</feature>
<evidence type="ECO:0000313" key="10">
    <source>
        <dbReference type="EMBL" id="KAF0764989.1"/>
    </source>
</evidence>
<evidence type="ECO:0000256" key="7">
    <source>
        <dbReference type="ARBA" id="ARBA00022958"/>
    </source>
</evidence>
<keyword evidence="7" id="KW-0630">Potassium</keyword>
<dbReference type="GO" id="GO:0005524">
    <property type="term" value="F:ATP binding"/>
    <property type="evidence" value="ECO:0007669"/>
    <property type="project" value="UniProtKB-KW"/>
</dbReference>
<evidence type="ECO:0000259" key="9">
    <source>
        <dbReference type="Pfam" id="PF00294"/>
    </source>
</evidence>
<evidence type="ECO:0000256" key="5">
    <source>
        <dbReference type="ARBA" id="ARBA00022840"/>
    </source>
</evidence>
<dbReference type="Proteomes" id="UP000478052">
    <property type="component" value="Unassembled WGS sequence"/>
</dbReference>
<dbReference type="Pfam" id="PF00294">
    <property type="entry name" value="PfkB"/>
    <property type="match status" value="1"/>
</dbReference>
<dbReference type="AlphaFoldDB" id="A0A6G0Z2V7"/>
<dbReference type="PRINTS" id="PR00990">
    <property type="entry name" value="RIBOKINASE"/>
</dbReference>
<dbReference type="InterPro" id="IPR029056">
    <property type="entry name" value="Ribokinase-like"/>
</dbReference>
<dbReference type="HAMAP" id="MF_01987">
    <property type="entry name" value="Ribokinase"/>
    <property type="match status" value="1"/>
</dbReference>
<evidence type="ECO:0000256" key="3">
    <source>
        <dbReference type="ARBA" id="ARBA00022741"/>
    </source>
</evidence>
<dbReference type="OrthoDB" id="415590at2759"/>
<name>A0A6G0Z2V7_APHCR</name>
<dbReference type="SUPFAM" id="SSF53613">
    <property type="entry name" value="Ribokinase-like"/>
    <property type="match status" value="1"/>
</dbReference>
<protein>
    <submittedName>
        <fullName evidence="10">Ribokinase-like</fullName>
    </submittedName>
</protein>
<dbReference type="InterPro" id="IPR002139">
    <property type="entry name" value="Ribo/fructo_kinase"/>
</dbReference>
<feature type="non-terminal residue" evidence="10">
    <location>
        <position position="1"/>
    </location>
</feature>
<evidence type="ECO:0000256" key="2">
    <source>
        <dbReference type="ARBA" id="ARBA00022723"/>
    </source>
</evidence>
<dbReference type="GO" id="GO:0046872">
    <property type="term" value="F:metal ion binding"/>
    <property type="evidence" value="ECO:0007669"/>
    <property type="project" value="UniProtKB-KW"/>
</dbReference>
<dbReference type="GO" id="GO:0006014">
    <property type="term" value="P:D-ribose metabolic process"/>
    <property type="evidence" value="ECO:0007669"/>
    <property type="project" value="InterPro"/>
</dbReference>
<dbReference type="CDD" id="cd01174">
    <property type="entry name" value="ribokinase"/>
    <property type="match status" value="1"/>
</dbReference>
<keyword evidence="11" id="KW-1185">Reference proteome</keyword>
<keyword evidence="1" id="KW-0808">Transferase</keyword>
<keyword evidence="4 10" id="KW-0418">Kinase</keyword>
<gene>
    <name evidence="10" type="ORF">FWK35_00009522</name>
</gene>
<organism evidence="10 11">
    <name type="scientific">Aphis craccivora</name>
    <name type="common">Cowpea aphid</name>
    <dbReference type="NCBI Taxonomy" id="307492"/>
    <lineage>
        <taxon>Eukaryota</taxon>
        <taxon>Metazoa</taxon>
        <taxon>Ecdysozoa</taxon>
        <taxon>Arthropoda</taxon>
        <taxon>Hexapoda</taxon>
        <taxon>Insecta</taxon>
        <taxon>Pterygota</taxon>
        <taxon>Neoptera</taxon>
        <taxon>Paraneoptera</taxon>
        <taxon>Hemiptera</taxon>
        <taxon>Sternorrhyncha</taxon>
        <taxon>Aphidomorpha</taxon>
        <taxon>Aphidoidea</taxon>
        <taxon>Aphididae</taxon>
        <taxon>Aphidini</taxon>
        <taxon>Aphis</taxon>
        <taxon>Aphis</taxon>
    </lineage>
</organism>
<dbReference type="GO" id="GO:0005829">
    <property type="term" value="C:cytosol"/>
    <property type="evidence" value="ECO:0007669"/>
    <property type="project" value="TreeGrafter"/>
</dbReference>
<keyword evidence="5" id="KW-0067">ATP-binding</keyword>
<evidence type="ECO:0000256" key="8">
    <source>
        <dbReference type="ARBA" id="ARBA00023277"/>
    </source>
</evidence>
<sequence>QGAKAEFSPKKAIAKRSLGIVVLSYTSVLPNPGQTIHGKQFSLDFGGKGANQCIAAQKLGADTVFIGCVGTDIFGKDIINNFEKWGVDTQFITKKSVDTGVAQINVTDNGENYIIFVAGANGTLQKEDVDKAHDLLLNETSVVLFQFETPLETTEFILNKLSSANSKCCKIVNGAPAYSNSYQNILKLADIFCVNESEAEIYTNCIKKIDSIESANEVLSLLLNQGCKTVIITLGSLGAVFASKDEPKPQWVKVSKIENPIDTSGAGDAFLGSLAYFIVHTPNLSLYEQIKRACIIATKTVQFKGTQKSYPLKHDLPKELFS</sequence>
<keyword evidence="8" id="KW-0119">Carbohydrate metabolism</keyword>
<dbReference type="EMBL" id="VUJU01001509">
    <property type="protein sequence ID" value="KAF0764989.1"/>
    <property type="molecule type" value="Genomic_DNA"/>
</dbReference>
<dbReference type="PANTHER" id="PTHR10584:SF166">
    <property type="entry name" value="RIBOKINASE"/>
    <property type="match status" value="1"/>
</dbReference>
<evidence type="ECO:0000256" key="4">
    <source>
        <dbReference type="ARBA" id="ARBA00022777"/>
    </source>
</evidence>
<keyword evidence="3" id="KW-0547">Nucleotide-binding</keyword>
<dbReference type="PANTHER" id="PTHR10584">
    <property type="entry name" value="SUGAR KINASE"/>
    <property type="match status" value="1"/>
</dbReference>
<dbReference type="Gene3D" id="3.40.1190.20">
    <property type="match status" value="1"/>
</dbReference>
<dbReference type="InterPro" id="IPR011877">
    <property type="entry name" value="Ribokinase"/>
</dbReference>
<reference evidence="10 11" key="1">
    <citation type="submission" date="2019-08" db="EMBL/GenBank/DDBJ databases">
        <title>Whole genome of Aphis craccivora.</title>
        <authorList>
            <person name="Voronova N.V."/>
            <person name="Shulinski R.S."/>
            <person name="Bandarenka Y.V."/>
            <person name="Zhorov D.G."/>
            <person name="Warner D."/>
        </authorList>
    </citation>
    <scope>NUCLEOTIDE SEQUENCE [LARGE SCALE GENOMIC DNA]</scope>
    <source>
        <strain evidence="10">180601</strain>
        <tissue evidence="10">Whole Body</tissue>
    </source>
</reference>
<keyword evidence="6" id="KW-0460">Magnesium</keyword>